<comment type="subcellular location">
    <subcellularLocation>
        <location evidence="1">Membrane</location>
        <topology evidence="1">Multi-pass membrane protein</topology>
    </subcellularLocation>
</comment>
<dbReference type="Gene3D" id="1.20.1510.10">
    <property type="entry name" value="Cation efflux protein transmembrane domain"/>
    <property type="match status" value="2"/>
</dbReference>
<dbReference type="GO" id="GO:0005794">
    <property type="term" value="C:Golgi apparatus"/>
    <property type="evidence" value="ECO:0007669"/>
    <property type="project" value="TreeGrafter"/>
</dbReference>
<feature type="transmembrane region" description="Helical" evidence="9">
    <location>
        <begin position="230"/>
        <end position="249"/>
    </location>
</feature>
<dbReference type="GO" id="GO:1904257">
    <property type="term" value="P:zinc ion import into Golgi lumen"/>
    <property type="evidence" value="ECO:0007669"/>
    <property type="project" value="TreeGrafter"/>
</dbReference>
<feature type="compositionally biased region" description="Basic and acidic residues" evidence="8">
    <location>
        <begin position="473"/>
        <end position="486"/>
    </location>
</feature>
<keyword evidence="4 9" id="KW-0812">Transmembrane</keyword>
<feature type="transmembrane region" description="Helical" evidence="9">
    <location>
        <begin position="440"/>
        <end position="462"/>
    </location>
</feature>
<feature type="transmembrane region" description="Helical" evidence="9">
    <location>
        <begin position="372"/>
        <end position="391"/>
    </location>
</feature>
<feature type="transmembrane region" description="Helical" evidence="9">
    <location>
        <begin position="748"/>
        <end position="766"/>
    </location>
</feature>
<keyword evidence="3" id="KW-0813">Transport</keyword>
<dbReference type="GO" id="GO:0031410">
    <property type="term" value="C:cytoplasmic vesicle"/>
    <property type="evidence" value="ECO:0007669"/>
    <property type="project" value="TreeGrafter"/>
</dbReference>
<keyword evidence="7 9" id="KW-0472">Membrane</keyword>
<gene>
    <name evidence="11" type="ORF">CONPUDRAFT_127030</name>
</gene>
<comment type="similarity">
    <text evidence="2">Belongs to the cation diffusion facilitator (CDF) transporter (TC 2.A.4) family. SLC30A subfamily.</text>
</comment>
<dbReference type="GO" id="GO:0016020">
    <property type="term" value="C:membrane"/>
    <property type="evidence" value="ECO:0007669"/>
    <property type="project" value="UniProtKB-SubCell"/>
</dbReference>
<keyword evidence="5 9" id="KW-1133">Transmembrane helix</keyword>
<keyword evidence="6" id="KW-0406">Ion transport</keyword>
<feature type="transmembrane region" description="Helical" evidence="9">
    <location>
        <begin position="716"/>
        <end position="742"/>
    </location>
</feature>
<feature type="transmembrane region" description="Helical" evidence="9">
    <location>
        <begin position="142"/>
        <end position="159"/>
    </location>
</feature>
<feature type="domain" description="Cation efflux protein transmembrane" evidence="10">
    <location>
        <begin position="341"/>
        <end position="475"/>
    </location>
</feature>
<feature type="compositionally biased region" description="Basic and acidic residues" evidence="8">
    <location>
        <begin position="495"/>
        <end position="571"/>
    </location>
</feature>
<evidence type="ECO:0000256" key="4">
    <source>
        <dbReference type="ARBA" id="ARBA00022692"/>
    </source>
</evidence>
<feature type="transmembrane region" description="Helical" evidence="9">
    <location>
        <begin position="58"/>
        <end position="78"/>
    </location>
</feature>
<evidence type="ECO:0000256" key="6">
    <source>
        <dbReference type="ARBA" id="ARBA00023065"/>
    </source>
</evidence>
<comment type="caution">
    <text evidence="11">The sequence shown here is derived from an EMBL/GenBank/DDBJ whole genome shotgun (WGS) entry which is preliminary data.</text>
</comment>
<evidence type="ECO:0000313" key="12">
    <source>
        <dbReference type="Proteomes" id="UP000053558"/>
    </source>
</evidence>
<dbReference type="PANTHER" id="PTHR45755">
    <property type="match status" value="1"/>
</dbReference>
<evidence type="ECO:0000256" key="8">
    <source>
        <dbReference type="SAM" id="MobiDB-lite"/>
    </source>
</evidence>
<dbReference type="GO" id="GO:0006882">
    <property type="term" value="P:intracellular zinc ion homeostasis"/>
    <property type="evidence" value="ECO:0007669"/>
    <property type="project" value="InterPro"/>
</dbReference>
<feature type="region of interest" description="Disordered" evidence="8">
    <location>
        <begin position="466"/>
        <end position="711"/>
    </location>
</feature>
<keyword evidence="12" id="KW-1185">Reference proteome</keyword>
<dbReference type="RefSeq" id="XP_007770858.1">
    <property type="nucleotide sequence ID" value="XM_007772668.1"/>
</dbReference>
<feature type="compositionally biased region" description="Basic and acidic residues" evidence="8">
    <location>
        <begin position="580"/>
        <end position="589"/>
    </location>
</feature>
<evidence type="ECO:0000256" key="1">
    <source>
        <dbReference type="ARBA" id="ARBA00004141"/>
    </source>
</evidence>
<dbReference type="KEGG" id="cput:CONPUDRAFT_127030"/>
<reference evidence="12" key="1">
    <citation type="journal article" date="2012" name="Science">
        <title>The Paleozoic origin of enzymatic lignin decomposition reconstructed from 31 fungal genomes.</title>
        <authorList>
            <person name="Floudas D."/>
            <person name="Binder M."/>
            <person name="Riley R."/>
            <person name="Barry K."/>
            <person name="Blanchette R.A."/>
            <person name="Henrissat B."/>
            <person name="Martinez A.T."/>
            <person name="Otillar R."/>
            <person name="Spatafora J.W."/>
            <person name="Yadav J.S."/>
            <person name="Aerts A."/>
            <person name="Benoit I."/>
            <person name="Boyd A."/>
            <person name="Carlson A."/>
            <person name="Copeland A."/>
            <person name="Coutinho P.M."/>
            <person name="de Vries R.P."/>
            <person name="Ferreira P."/>
            <person name="Findley K."/>
            <person name="Foster B."/>
            <person name="Gaskell J."/>
            <person name="Glotzer D."/>
            <person name="Gorecki P."/>
            <person name="Heitman J."/>
            <person name="Hesse C."/>
            <person name="Hori C."/>
            <person name="Igarashi K."/>
            <person name="Jurgens J.A."/>
            <person name="Kallen N."/>
            <person name="Kersten P."/>
            <person name="Kohler A."/>
            <person name="Kuees U."/>
            <person name="Kumar T.K.A."/>
            <person name="Kuo A."/>
            <person name="LaButti K."/>
            <person name="Larrondo L.F."/>
            <person name="Lindquist E."/>
            <person name="Ling A."/>
            <person name="Lombard V."/>
            <person name="Lucas S."/>
            <person name="Lundell T."/>
            <person name="Martin R."/>
            <person name="McLaughlin D.J."/>
            <person name="Morgenstern I."/>
            <person name="Morin E."/>
            <person name="Murat C."/>
            <person name="Nagy L.G."/>
            <person name="Nolan M."/>
            <person name="Ohm R.A."/>
            <person name="Patyshakuliyeva A."/>
            <person name="Rokas A."/>
            <person name="Ruiz-Duenas F.J."/>
            <person name="Sabat G."/>
            <person name="Salamov A."/>
            <person name="Samejima M."/>
            <person name="Schmutz J."/>
            <person name="Slot J.C."/>
            <person name="St John F."/>
            <person name="Stenlid J."/>
            <person name="Sun H."/>
            <person name="Sun S."/>
            <person name="Syed K."/>
            <person name="Tsang A."/>
            <person name="Wiebenga A."/>
            <person name="Young D."/>
            <person name="Pisabarro A."/>
            <person name="Eastwood D.C."/>
            <person name="Martin F."/>
            <person name="Cullen D."/>
            <person name="Grigoriev I.V."/>
            <person name="Hibbett D.S."/>
        </authorList>
    </citation>
    <scope>NUCLEOTIDE SEQUENCE [LARGE SCALE GENOMIC DNA]</scope>
    <source>
        <strain evidence="12">RWD-64-598 SS2</strain>
    </source>
</reference>
<dbReference type="OrthoDB" id="78669at2759"/>
<dbReference type="OMA" id="FWVVMRV"/>
<dbReference type="NCBIfam" id="TIGR01297">
    <property type="entry name" value="CDF"/>
    <property type="match status" value="1"/>
</dbReference>
<feature type="transmembrane region" description="Helical" evidence="9">
    <location>
        <begin position="412"/>
        <end position="434"/>
    </location>
</feature>
<dbReference type="InterPro" id="IPR058533">
    <property type="entry name" value="Cation_efflux_TM"/>
</dbReference>
<name>A0A5M3MJJ6_CONPW</name>
<feature type="domain" description="Cation efflux protein transmembrane" evidence="10">
    <location>
        <begin position="702"/>
        <end position="772"/>
    </location>
</feature>
<feature type="compositionally biased region" description="Polar residues" evidence="8">
    <location>
        <begin position="633"/>
        <end position="646"/>
    </location>
</feature>
<dbReference type="EMBL" id="JH711581">
    <property type="protein sequence ID" value="EIW79167.1"/>
    <property type="molecule type" value="Genomic_DNA"/>
</dbReference>
<organism evidence="11 12">
    <name type="scientific">Coniophora puteana (strain RWD-64-598)</name>
    <name type="common">Brown rot fungus</name>
    <dbReference type="NCBI Taxonomy" id="741705"/>
    <lineage>
        <taxon>Eukaryota</taxon>
        <taxon>Fungi</taxon>
        <taxon>Dikarya</taxon>
        <taxon>Basidiomycota</taxon>
        <taxon>Agaricomycotina</taxon>
        <taxon>Agaricomycetes</taxon>
        <taxon>Agaricomycetidae</taxon>
        <taxon>Boletales</taxon>
        <taxon>Coniophorineae</taxon>
        <taxon>Coniophoraceae</taxon>
        <taxon>Coniophora</taxon>
    </lineage>
</organism>
<feature type="transmembrane region" description="Helical" evidence="9">
    <location>
        <begin position="166"/>
        <end position="184"/>
    </location>
</feature>
<dbReference type="Proteomes" id="UP000053558">
    <property type="component" value="Unassembled WGS sequence"/>
</dbReference>
<protein>
    <submittedName>
        <fullName evidence="11">Cation efflux protein</fullName>
    </submittedName>
</protein>
<feature type="transmembrane region" description="Helical" evidence="9">
    <location>
        <begin position="269"/>
        <end position="286"/>
    </location>
</feature>
<evidence type="ECO:0000313" key="11">
    <source>
        <dbReference type="EMBL" id="EIW79167.1"/>
    </source>
</evidence>
<dbReference type="GO" id="GO:0005385">
    <property type="term" value="F:zinc ion transmembrane transporter activity"/>
    <property type="evidence" value="ECO:0007669"/>
    <property type="project" value="InterPro"/>
</dbReference>
<dbReference type="SUPFAM" id="SSF161111">
    <property type="entry name" value="Cation efflux protein transmembrane domain-like"/>
    <property type="match status" value="1"/>
</dbReference>
<evidence type="ECO:0000259" key="10">
    <source>
        <dbReference type="Pfam" id="PF01545"/>
    </source>
</evidence>
<sequence length="867" mass="95424">MAVPDALQRGKVSLKPAKVLSASVTSRLLPPVLISNVFFVLGLYLAKEHLLSYDVGVFWVVIRVLAVGGLGTLVWEGLTVDILKRGNIEWSAFGLSSLLLFLQQAALLTALYRLPVTRVLLFSHFSVARLQRADPQTSLRKALFFTLSLLLSLASDIIVSRRAIQTVAPGYAALVVYALVSYGLEQMRTSFASSISPRLMTAASCFGAALFALPLYALRKTLMNVPSSPILPLASLVVVPFLTYIMVFVTPDSPDAQYNTTYTSQYFILSYPSSLIVSLAVGLLGFTQRPGMSDFAIGCLLYYGLYPRDDGIPAGPPSTPLSKLFRFYIKSILSDNESRKIFYFLLLNLCYMLVQMLYGVWTNSLGLISDAIHMAFDCMAIGVGLVASIMAKWPPNDRFTYGYGRIETLSGFANGIFLLLISVFIVFEAVQRILDPPEMVTGQLLLISSLGLGVNLFGMFAMGGHHHHHGHSHGHDHGHSHDHDHSQANNHGHSHGNDHDHGHEESHPSTHSHDHSHEHEHSHSHSHGHDHSHHFHSDEHNPKHHSNDSSHSENHHNGHSPLHEGCSDHSHSHSPSHPQPADKYDHEYPSTDSPPPSPLPNSAFLEKTERGGESPRSATMRGRKPHSRGPSLQIKTNGMTSPSSVTFPVGSPRIDSPVDPSHYFKQHDHDHDHDHSHDHSDVHDHDHGHHHEHEPHGHNHSHGHDHEGHSHNMRGVFLHVMADTLGSVGVIVSTLLIQYYGWTGFDPIASLFIAILIVASVVPLVVDTGKVLGLDMGNREASIEQALLELEHVDGLVSYSSPRFWPKDDASVVGSIHLQLKPLPPVGFGTLSKHSAIDGVLERVSALLRSRIPGLDELTIQLEEARP</sequence>
<dbReference type="AlphaFoldDB" id="A0A5M3MJJ6"/>
<evidence type="ECO:0000256" key="5">
    <source>
        <dbReference type="ARBA" id="ARBA00022989"/>
    </source>
</evidence>
<feature type="transmembrane region" description="Helical" evidence="9">
    <location>
        <begin position="341"/>
        <end position="360"/>
    </location>
</feature>
<dbReference type="InterPro" id="IPR027469">
    <property type="entry name" value="Cation_efflux_TMD_sf"/>
</dbReference>
<feature type="compositionally biased region" description="Basic and acidic residues" evidence="8">
    <location>
        <begin position="665"/>
        <end position="710"/>
    </location>
</feature>
<proteinExistence type="inferred from homology"/>
<accession>A0A5M3MJJ6</accession>
<feature type="transmembrane region" description="Helical" evidence="9">
    <location>
        <begin position="90"/>
        <end position="112"/>
    </location>
</feature>
<evidence type="ECO:0000256" key="3">
    <source>
        <dbReference type="ARBA" id="ARBA00022448"/>
    </source>
</evidence>
<evidence type="ECO:0000256" key="9">
    <source>
        <dbReference type="SAM" id="Phobius"/>
    </source>
</evidence>
<evidence type="ECO:0000256" key="2">
    <source>
        <dbReference type="ARBA" id="ARBA00008873"/>
    </source>
</evidence>
<feature type="transmembrane region" description="Helical" evidence="9">
    <location>
        <begin position="199"/>
        <end position="218"/>
    </location>
</feature>
<dbReference type="GeneID" id="19200026"/>
<evidence type="ECO:0000256" key="7">
    <source>
        <dbReference type="ARBA" id="ARBA00023136"/>
    </source>
</evidence>
<dbReference type="InterPro" id="IPR045316">
    <property type="entry name" value="Msc2-like"/>
</dbReference>
<dbReference type="Pfam" id="PF01545">
    <property type="entry name" value="Cation_efflux"/>
    <property type="match status" value="2"/>
</dbReference>
<dbReference type="InterPro" id="IPR002524">
    <property type="entry name" value="Cation_efflux"/>
</dbReference>
<feature type="transmembrane region" description="Helical" evidence="9">
    <location>
        <begin position="28"/>
        <end position="46"/>
    </location>
</feature>
<dbReference type="PANTHER" id="PTHR45755:SF4">
    <property type="entry name" value="ZINC TRANSPORTER 7"/>
    <property type="match status" value="1"/>
</dbReference>